<reference evidence="1" key="2">
    <citation type="journal article" date="2015" name="Fish Shellfish Immunol.">
        <title>Early steps in the European eel (Anguilla anguilla)-Vibrio vulnificus interaction in the gills: Role of the RtxA13 toxin.</title>
        <authorList>
            <person name="Callol A."/>
            <person name="Pajuelo D."/>
            <person name="Ebbesson L."/>
            <person name="Teles M."/>
            <person name="MacKenzie S."/>
            <person name="Amaro C."/>
        </authorList>
    </citation>
    <scope>NUCLEOTIDE SEQUENCE</scope>
</reference>
<dbReference type="AlphaFoldDB" id="A0A0E9XVP7"/>
<protein>
    <submittedName>
        <fullName evidence="1">Uncharacterized protein</fullName>
    </submittedName>
</protein>
<sequence length="27" mass="3021">MTTFCCSQILFSNVQIQVQVDCGGRKN</sequence>
<accession>A0A0E9XVP7</accession>
<proteinExistence type="predicted"/>
<evidence type="ECO:0000313" key="1">
    <source>
        <dbReference type="EMBL" id="JAI05759.1"/>
    </source>
</evidence>
<organism evidence="1">
    <name type="scientific">Anguilla anguilla</name>
    <name type="common">European freshwater eel</name>
    <name type="synonym">Muraena anguilla</name>
    <dbReference type="NCBI Taxonomy" id="7936"/>
    <lineage>
        <taxon>Eukaryota</taxon>
        <taxon>Metazoa</taxon>
        <taxon>Chordata</taxon>
        <taxon>Craniata</taxon>
        <taxon>Vertebrata</taxon>
        <taxon>Euteleostomi</taxon>
        <taxon>Actinopterygii</taxon>
        <taxon>Neopterygii</taxon>
        <taxon>Teleostei</taxon>
        <taxon>Anguilliformes</taxon>
        <taxon>Anguillidae</taxon>
        <taxon>Anguilla</taxon>
    </lineage>
</organism>
<name>A0A0E9XVP7_ANGAN</name>
<reference evidence="1" key="1">
    <citation type="submission" date="2014-11" db="EMBL/GenBank/DDBJ databases">
        <authorList>
            <person name="Amaro Gonzalez C."/>
        </authorList>
    </citation>
    <scope>NUCLEOTIDE SEQUENCE</scope>
</reference>
<dbReference type="EMBL" id="GBXM01002819">
    <property type="protein sequence ID" value="JAI05759.1"/>
    <property type="molecule type" value="Transcribed_RNA"/>
</dbReference>